<reference evidence="3 4" key="1">
    <citation type="submission" date="2019-10" db="EMBL/GenBank/DDBJ databases">
        <title>Alcanivorax sp.PA15-N-34 draft genome sequence.</title>
        <authorList>
            <person name="Liao X."/>
            <person name="Shao Z."/>
        </authorList>
    </citation>
    <scope>NUCLEOTIDE SEQUENCE [LARGE SCALE GENOMIC DNA]</scope>
    <source>
        <strain evidence="3 4">PA15-N-34</strain>
    </source>
</reference>
<feature type="region of interest" description="Disordered" evidence="1">
    <location>
        <begin position="76"/>
        <end position="97"/>
    </location>
</feature>
<dbReference type="RefSeq" id="WP_153502134.1">
    <property type="nucleotide sequence ID" value="NZ_JBMZXE010000059.1"/>
</dbReference>
<gene>
    <name evidence="3" type="ORF">GFN93_15010</name>
</gene>
<protein>
    <recommendedName>
        <fullName evidence="5">Tol-pal system protein YbgF</fullName>
    </recommendedName>
</protein>
<keyword evidence="2" id="KW-0732">Signal</keyword>
<evidence type="ECO:0008006" key="5">
    <source>
        <dbReference type="Google" id="ProtNLM"/>
    </source>
</evidence>
<accession>A0A6N7M246</accession>
<sequence length="97" mass="10999">MRCLLPLMLPLMMMCGPTQASDDELLTAEQRDARIREQQELEARTRELEAQRQTTQQLLDQQDAYLKALREQIDALKANGADTNTNKEQAEPAGETP</sequence>
<evidence type="ECO:0000313" key="3">
    <source>
        <dbReference type="EMBL" id="MQX54561.1"/>
    </source>
</evidence>
<evidence type="ECO:0000256" key="2">
    <source>
        <dbReference type="SAM" id="SignalP"/>
    </source>
</evidence>
<feature type="chain" id="PRO_5026917091" description="Tol-pal system protein YbgF" evidence="2">
    <location>
        <begin position="21"/>
        <end position="97"/>
    </location>
</feature>
<organism evidence="3 4">
    <name type="scientific">Alcanivorax sediminis</name>
    <dbReference type="NCBI Taxonomy" id="2663008"/>
    <lineage>
        <taxon>Bacteria</taxon>
        <taxon>Pseudomonadati</taxon>
        <taxon>Pseudomonadota</taxon>
        <taxon>Gammaproteobacteria</taxon>
        <taxon>Oceanospirillales</taxon>
        <taxon>Alcanivoracaceae</taxon>
        <taxon>Alcanivorax</taxon>
    </lineage>
</organism>
<comment type="caution">
    <text evidence="3">The sequence shown here is derived from an EMBL/GenBank/DDBJ whole genome shotgun (WGS) entry which is preliminary data.</text>
</comment>
<dbReference type="EMBL" id="WIRE01000002">
    <property type="protein sequence ID" value="MQX54561.1"/>
    <property type="molecule type" value="Genomic_DNA"/>
</dbReference>
<dbReference type="AlphaFoldDB" id="A0A6N7M246"/>
<feature type="signal peptide" evidence="2">
    <location>
        <begin position="1"/>
        <end position="20"/>
    </location>
</feature>
<dbReference type="Proteomes" id="UP000469421">
    <property type="component" value="Unassembled WGS sequence"/>
</dbReference>
<keyword evidence="4" id="KW-1185">Reference proteome</keyword>
<proteinExistence type="predicted"/>
<evidence type="ECO:0000313" key="4">
    <source>
        <dbReference type="Proteomes" id="UP000469421"/>
    </source>
</evidence>
<name>A0A6N7M246_9GAMM</name>
<evidence type="ECO:0000256" key="1">
    <source>
        <dbReference type="SAM" id="MobiDB-lite"/>
    </source>
</evidence>